<evidence type="ECO:0000256" key="6">
    <source>
        <dbReference type="ARBA" id="ARBA00022777"/>
    </source>
</evidence>
<keyword evidence="10" id="KW-0175">Coiled coil</keyword>
<evidence type="ECO:0000256" key="11">
    <source>
        <dbReference type="SAM" id="Phobius"/>
    </source>
</evidence>
<dbReference type="EMBL" id="JAUHJS010000007">
    <property type="protein sequence ID" value="MDN4166481.1"/>
    <property type="molecule type" value="Genomic_DNA"/>
</dbReference>
<dbReference type="SMART" id="SM00028">
    <property type="entry name" value="TPR"/>
    <property type="match status" value="7"/>
</dbReference>
<gene>
    <name evidence="14" type="ORF">QWY31_13305</name>
</gene>
<feature type="repeat" description="TPR" evidence="9">
    <location>
        <begin position="156"/>
        <end position="189"/>
    </location>
</feature>
<dbReference type="PROSITE" id="PS50005">
    <property type="entry name" value="TPR"/>
    <property type="match status" value="3"/>
</dbReference>
<feature type="coiled-coil region" evidence="10">
    <location>
        <begin position="419"/>
        <end position="446"/>
    </location>
</feature>
<keyword evidence="3" id="KW-0597">Phosphoprotein</keyword>
<dbReference type="InterPro" id="IPR011990">
    <property type="entry name" value="TPR-like_helical_dom_sf"/>
</dbReference>
<dbReference type="Pfam" id="PF07730">
    <property type="entry name" value="HisKA_3"/>
    <property type="match status" value="1"/>
</dbReference>
<comment type="caution">
    <text evidence="14">The sequence shown here is derived from an EMBL/GenBank/DDBJ whole genome shotgun (WGS) entry which is preliminary data.</text>
</comment>
<keyword evidence="9" id="KW-0802">TPR repeat</keyword>
<dbReference type="InterPro" id="IPR036890">
    <property type="entry name" value="HATPase_C_sf"/>
</dbReference>
<dbReference type="InterPro" id="IPR019734">
    <property type="entry name" value="TPR_rpt"/>
</dbReference>
<evidence type="ECO:0000313" key="14">
    <source>
        <dbReference type="EMBL" id="MDN4166481.1"/>
    </source>
</evidence>
<evidence type="ECO:0000256" key="12">
    <source>
        <dbReference type="SAM" id="SignalP"/>
    </source>
</evidence>
<keyword evidence="11" id="KW-1133">Transmembrane helix</keyword>
<evidence type="ECO:0000313" key="15">
    <source>
        <dbReference type="Proteomes" id="UP001168552"/>
    </source>
</evidence>
<dbReference type="EC" id="2.7.13.3" evidence="2"/>
<dbReference type="Proteomes" id="UP001168552">
    <property type="component" value="Unassembled WGS sequence"/>
</dbReference>
<reference evidence="14" key="1">
    <citation type="submission" date="2023-06" db="EMBL/GenBank/DDBJ databases">
        <title>Cytophagales bacterium Strain LB-30, isolated from soil.</title>
        <authorList>
            <person name="Liu B."/>
        </authorList>
    </citation>
    <scope>NUCLEOTIDE SEQUENCE</scope>
    <source>
        <strain evidence="14">LB-30</strain>
    </source>
</reference>
<dbReference type="PROSITE" id="PS50109">
    <property type="entry name" value="HIS_KIN"/>
    <property type="match status" value="1"/>
</dbReference>
<feature type="repeat" description="TPR" evidence="9">
    <location>
        <begin position="116"/>
        <end position="149"/>
    </location>
</feature>
<keyword evidence="5" id="KW-0547">Nucleotide-binding</keyword>
<dbReference type="InterPro" id="IPR050482">
    <property type="entry name" value="Sensor_HK_TwoCompSys"/>
</dbReference>
<evidence type="ECO:0000256" key="8">
    <source>
        <dbReference type="ARBA" id="ARBA00023012"/>
    </source>
</evidence>
<dbReference type="SUPFAM" id="SSF55874">
    <property type="entry name" value="ATPase domain of HSP90 chaperone/DNA topoisomerase II/histidine kinase"/>
    <property type="match status" value="1"/>
</dbReference>
<dbReference type="CDD" id="cd16917">
    <property type="entry name" value="HATPase_UhpB-NarQ-NarX-like"/>
    <property type="match status" value="1"/>
</dbReference>
<dbReference type="PANTHER" id="PTHR24421:SF10">
    <property type="entry name" value="NITRATE_NITRITE SENSOR PROTEIN NARQ"/>
    <property type="match status" value="1"/>
</dbReference>
<dbReference type="Pfam" id="PF02518">
    <property type="entry name" value="HATPase_c"/>
    <property type="match status" value="1"/>
</dbReference>
<comment type="catalytic activity">
    <reaction evidence="1">
        <text>ATP + protein L-histidine = ADP + protein N-phospho-L-histidine.</text>
        <dbReference type="EC" id="2.7.13.3"/>
    </reaction>
</comment>
<name>A0ABT8F8E7_9BACT</name>
<feature type="transmembrane region" description="Helical" evidence="11">
    <location>
        <begin position="395"/>
        <end position="413"/>
    </location>
</feature>
<dbReference type="Gene3D" id="1.25.40.10">
    <property type="entry name" value="Tetratricopeptide repeat domain"/>
    <property type="match status" value="1"/>
</dbReference>
<keyword evidence="8" id="KW-0902">Two-component regulatory system</keyword>
<keyword evidence="4" id="KW-0808">Transferase</keyword>
<evidence type="ECO:0000256" key="4">
    <source>
        <dbReference type="ARBA" id="ARBA00022679"/>
    </source>
</evidence>
<accession>A0ABT8F8E7</accession>
<keyword evidence="11" id="KW-0472">Membrane</keyword>
<proteinExistence type="predicted"/>
<dbReference type="SUPFAM" id="SSF48452">
    <property type="entry name" value="TPR-like"/>
    <property type="match status" value="2"/>
</dbReference>
<dbReference type="Pfam" id="PF13181">
    <property type="entry name" value="TPR_8"/>
    <property type="match status" value="1"/>
</dbReference>
<dbReference type="PROSITE" id="PS50293">
    <property type="entry name" value="TPR_REGION"/>
    <property type="match status" value="2"/>
</dbReference>
<keyword evidence="7" id="KW-0067">ATP-binding</keyword>
<dbReference type="InterPro" id="IPR003594">
    <property type="entry name" value="HATPase_dom"/>
</dbReference>
<evidence type="ECO:0000256" key="2">
    <source>
        <dbReference type="ARBA" id="ARBA00012438"/>
    </source>
</evidence>
<keyword evidence="15" id="KW-1185">Reference proteome</keyword>
<sequence length="639" mass="71932">MKKWLLGLLNVWALGAWAQSEVDSLLKQLPQAQENQRIEVLSALTEALAYRNADSARMFGLEALEMVPSEDAVQRYELLHNIAITYQVQSRYEEALQYSEESLRLAESFPDSIEKANIINNIGLIYDEQGLYEEAVRYYQHALALYQAADKPDKVALVNVNLGVVYKALGDYEESIRNYQDALKIFKKMDDTYLVAVCEVNLGSVYLFVYQYDSALQYGQLAAEKFQSLGYLRFEAVAIGNVGIAYAKLQQNDLAKTYLTKAIALHEQNANTKELAFCKLKLAEVYEVEGNYEQALRKAMEASALAEQAQAMQQIADAHALLARLYQAQGDYVKAFAYLQSYQAVHDTLFERNSLSEIRKFQIQYETEKKERALATSKAELAEKELEIQQSNTRLIVLGAALLLVLMLGLGFYRNQKMRQAQLEQENILKEQLAKAEAQNALQQERLRISRDLHDNIGSQLTFINASMESLSKQVADPSVSEVKHLTLETIKELRKTVWLINKQSVSWEEFVIKLRDYLKPVAATATQLEVKVNGGLSGMLEAQEANQLFRLLQEAVNNALKHAQASEIEVAFEAGESGMSVSVKDNGQGFDPQQVAQKSMGLQSMEARANSLQAQWFLHSEPGHGTQIRLLLAAPVRV</sequence>
<evidence type="ECO:0000256" key="10">
    <source>
        <dbReference type="SAM" id="Coils"/>
    </source>
</evidence>
<dbReference type="InterPro" id="IPR011712">
    <property type="entry name" value="Sig_transdc_His_kin_sub3_dim/P"/>
</dbReference>
<feature type="domain" description="Histidine kinase" evidence="13">
    <location>
        <begin position="452"/>
        <end position="637"/>
    </location>
</feature>
<dbReference type="Gene3D" id="3.30.565.10">
    <property type="entry name" value="Histidine kinase-like ATPase, C-terminal domain"/>
    <property type="match status" value="1"/>
</dbReference>
<feature type="coiled-coil region" evidence="10">
    <location>
        <begin position="365"/>
        <end position="394"/>
    </location>
</feature>
<evidence type="ECO:0000256" key="1">
    <source>
        <dbReference type="ARBA" id="ARBA00000085"/>
    </source>
</evidence>
<dbReference type="Pfam" id="PF13424">
    <property type="entry name" value="TPR_12"/>
    <property type="match status" value="2"/>
</dbReference>
<keyword evidence="11" id="KW-0812">Transmembrane</keyword>
<evidence type="ECO:0000256" key="9">
    <source>
        <dbReference type="PROSITE-ProRule" id="PRU00339"/>
    </source>
</evidence>
<keyword evidence="6" id="KW-0418">Kinase</keyword>
<feature type="chain" id="PRO_5047374180" description="histidine kinase" evidence="12">
    <location>
        <begin position="19"/>
        <end position="639"/>
    </location>
</feature>
<feature type="repeat" description="TPR" evidence="9">
    <location>
        <begin position="236"/>
        <end position="269"/>
    </location>
</feature>
<dbReference type="PANTHER" id="PTHR24421">
    <property type="entry name" value="NITRATE/NITRITE SENSOR PROTEIN NARX-RELATED"/>
    <property type="match status" value="1"/>
</dbReference>
<dbReference type="RefSeq" id="WP_320005019.1">
    <property type="nucleotide sequence ID" value="NZ_JAUHJS010000007.1"/>
</dbReference>
<evidence type="ECO:0000256" key="3">
    <source>
        <dbReference type="ARBA" id="ARBA00022553"/>
    </source>
</evidence>
<dbReference type="SMART" id="SM00387">
    <property type="entry name" value="HATPase_c"/>
    <property type="match status" value="1"/>
</dbReference>
<protein>
    <recommendedName>
        <fullName evidence="2">histidine kinase</fullName>
        <ecNumber evidence="2">2.7.13.3</ecNumber>
    </recommendedName>
</protein>
<dbReference type="InterPro" id="IPR005467">
    <property type="entry name" value="His_kinase_dom"/>
</dbReference>
<evidence type="ECO:0000259" key="13">
    <source>
        <dbReference type="PROSITE" id="PS50109"/>
    </source>
</evidence>
<organism evidence="14 15">
    <name type="scientific">Shiella aurantiaca</name>
    <dbReference type="NCBI Taxonomy" id="3058365"/>
    <lineage>
        <taxon>Bacteria</taxon>
        <taxon>Pseudomonadati</taxon>
        <taxon>Bacteroidota</taxon>
        <taxon>Cytophagia</taxon>
        <taxon>Cytophagales</taxon>
        <taxon>Shiellaceae</taxon>
        <taxon>Shiella</taxon>
    </lineage>
</organism>
<dbReference type="Gene3D" id="1.20.5.1930">
    <property type="match status" value="1"/>
</dbReference>
<evidence type="ECO:0000256" key="7">
    <source>
        <dbReference type="ARBA" id="ARBA00022840"/>
    </source>
</evidence>
<feature type="signal peptide" evidence="12">
    <location>
        <begin position="1"/>
        <end position="18"/>
    </location>
</feature>
<evidence type="ECO:0000256" key="5">
    <source>
        <dbReference type="ARBA" id="ARBA00022741"/>
    </source>
</evidence>
<keyword evidence="12" id="KW-0732">Signal</keyword>